<protein>
    <recommendedName>
        <fullName evidence="5">Ribonuclease VapC</fullName>
        <shortName evidence="5">RNase VapC</shortName>
        <ecNumber evidence="5">3.1.-.-</ecNumber>
    </recommendedName>
    <alternativeName>
        <fullName evidence="5">Putative toxin VapC</fullName>
    </alternativeName>
</protein>
<dbReference type="EC" id="3.1.-.-" evidence="5"/>
<sequence>MYLVDTNVFLEILLDQENADNAERFLRETPPSELAVSDFSVYSIGIILFKQKKHGVFREFVEDVLLRGGLSLLRLTPFDFESLVEASRKFHLDFDDAYQYTLARKYGLRIVSYDLDFDATDICRVTPLQAMR</sequence>
<dbReference type="Proteomes" id="UP000053462">
    <property type="component" value="Unassembled WGS sequence"/>
</dbReference>
<dbReference type="RefSeq" id="WP_058938041.1">
    <property type="nucleotide sequence ID" value="NZ_LLYW01000005.1"/>
</dbReference>
<keyword evidence="2 5" id="KW-0540">Nuclease</keyword>
<evidence type="ECO:0000256" key="1">
    <source>
        <dbReference type="ARBA" id="ARBA00022649"/>
    </source>
</evidence>
<dbReference type="InterPro" id="IPR002716">
    <property type="entry name" value="PIN_dom"/>
</dbReference>
<keyword evidence="5" id="KW-0460">Magnesium</keyword>
<dbReference type="GO" id="GO:0000287">
    <property type="term" value="F:magnesium ion binding"/>
    <property type="evidence" value="ECO:0007669"/>
    <property type="project" value="UniProtKB-UniRule"/>
</dbReference>
<keyword evidence="1 5" id="KW-1277">Toxin-antitoxin system</keyword>
<dbReference type="Pfam" id="PF01850">
    <property type="entry name" value="PIN"/>
    <property type="match status" value="1"/>
</dbReference>
<evidence type="ECO:0000259" key="6">
    <source>
        <dbReference type="Pfam" id="PF01850"/>
    </source>
</evidence>
<dbReference type="GO" id="GO:0016787">
    <property type="term" value="F:hydrolase activity"/>
    <property type="evidence" value="ECO:0007669"/>
    <property type="project" value="UniProtKB-KW"/>
</dbReference>
<feature type="binding site" evidence="5">
    <location>
        <position position="96"/>
    </location>
    <ligand>
        <name>Mg(2+)</name>
        <dbReference type="ChEBI" id="CHEBI:18420"/>
    </ligand>
</feature>
<keyword evidence="4 5" id="KW-0378">Hydrolase</keyword>
<dbReference type="GO" id="GO:0004540">
    <property type="term" value="F:RNA nuclease activity"/>
    <property type="evidence" value="ECO:0007669"/>
    <property type="project" value="InterPro"/>
</dbReference>
<evidence type="ECO:0000256" key="4">
    <source>
        <dbReference type="ARBA" id="ARBA00022801"/>
    </source>
</evidence>
<accession>A0A100XZE5</accession>
<dbReference type="InterPro" id="IPR022907">
    <property type="entry name" value="VapC_family"/>
</dbReference>
<organism evidence="7 8">
    <name type="scientific">Thermococcus celericrescens</name>
    <dbReference type="NCBI Taxonomy" id="227598"/>
    <lineage>
        <taxon>Archaea</taxon>
        <taxon>Methanobacteriati</taxon>
        <taxon>Methanobacteriota</taxon>
        <taxon>Thermococci</taxon>
        <taxon>Thermococcales</taxon>
        <taxon>Thermococcaceae</taxon>
        <taxon>Thermococcus</taxon>
    </lineage>
</organism>
<comment type="function">
    <text evidence="5">Toxic component of a toxin-antitoxin (TA) system. An RNase.</text>
</comment>
<dbReference type="Gene3D" id="3.40.50.1010">
    <property type="entry name" value="5'-nuclease"/>
    <property type="match status" value="1"/>
</dbReference>
<feature type="binding site" evidence="5">
    <location>
        <position position="5"/>
    </location>
    <ligand>
        <name>Mg(2+)</name>
        <dbReference type="ChEBI" id="CHEBI:18420"/>
    </ligand>
</feature>
<name>A0A100XZE5_9EURY</name>
<keyword evidence="5" id="KW-0800">Toxin</keyword>
<dbReference type="AlphaFoldDB" id="A0A100XZE5"/>
<gene>
    <name evidence="5" type="primary">vapC</name>
    <name evidence="7" type="ORF">APY94_01965</name>
</gene>
<evidence type="ECO:0000313" key="7">
    <source>
        <dbReference type="EMBL" id="KUH34422.1"/>
    </source>
</evidence>
<evidence type="ECO:0000256" key="3">
    <source>
        <dbReference type="ARBA" id="ARBA00022723"/>
    </source>
</evidence>
<comment type="cofactor">
    <cofactor evidence="5">
        <name>Mg(2+)</name>
        <dbReference type="ChEBI" id="CHEBI:18420"/>
    </cofactor>
</comment>
<evidence type="ECO:0000256" key="5">
    <source>
        <dbReference type="HAMAP-Rule" id="MF_00265"/>
    </source>
</evidence>
<dbReference type="SUPFAM" id="SSF88723">
    <property type="entry name" value="PIN domain-like"/>
    <property type="match status" value="1"/>
</dbReference>
<keyword evidence="8" id="KW-1185">Reference proteome</keyword>
<dbReference type="HAMAP" id="MF_00265">
    <property type="entry name" value="VapC_Nob1"/>
    <property type="match status" value="1"/>
</dbReference>
<proteinExistence type="inferred from homology"/>
<keyword evidence="3 5" id="KW-0479">Metal-binding</keyword>
<dbReference type="EMBL" id="LLYW01000005">
    <property type="protein sequence ID" value="KUH34422.1"/>
    <property type="molecule type" value="Genomic_DNA"/>
</dbReference>
<evidence type="ECO:0000256" key="2">
    <source>
        <dbReference type="ARBA" id="ARBA00022722"/>
    </source>
</evidence>
<reference evidence="7 8" key="1">
    <citation type="submission" date="2015-10" db="EMBL/GenBank/DDBJ databases">
        <title>Draft genome sequence of Thermococcus celericrescens strain DSM 17994.</title>
        <authorList>
            <person name="Hong S.-J."/>
            <person name="Park C.-E."/>
            <person name="Shin J.-H."/>
        </authorList>
    </citation>
    <scope>NUCLEOTIDE SEQUENCE [LARGE SCALE GENOMIC DNA]</scope>
    <source>
        <strain evidence="7 8">DSM 17994</strain>
    </source>
</reference>
<dbReference type="CDD" id="cd09854">
    <property type="entry name" value="PIN_VapC-like"/>
    <property type="match status" value="1"/>
</dbReference>
<evidence type="ECO:0000313" key="8">
    <source>
        <dbReference type="Proteomes" id="UP000053462"/>
    </source>
</evidence>
<dbReference type="InterPro" id="IPR029060">
    <property type="entry name" value="PIN-like_dom_sf"/>
</dbReference>
<comment type="similarity">
    <text evidence="5">Belongs to the PINc/VapC protein family.</text>
</comment>
<comment type="caution">
    <text evidence="7">The sequence shown here is derived from an EMBL/GenBank/DDBJ whole genome shotgun (WGS) entry which is preliminary data.</text>
</comment>
<dbReference type="GO" id="GO:0090729">
    <property type="term" value="F:toxin activity"/>
    <property type="evidence" value="ECO:0007669"/>
    <property type="project" value="UniProtKB-KW"/>
</dbReference>
<dbReference type="OrthoDB" id="147402at2157"/>
<feature type="domain" description="PIN" evidence="6">
    <location>
        <begin position="2"/>
        <end position="121"/>
    </location>
</feature>
<dbReference type="STRING" id="227598.APY94_01965"/>